<protein>
    <recommendedName>
        <fullName evidence="4">Molybdenum cofactor synthesis protein 2 small subunit</fullName>
    </recommendedName>
</protein>
<dbReference type="GO" id="GO:0006777">
    <property type="term" value="P:Mo-molybdopterin cofactor biosynthetic process"/>
    <property type="evidence" value="ECO:0007669"/>
    <property type="project" value="InterPro"/>
</dbReference>
<organism evidence="2 3">
    <name type="scientific">Dimargaris verticillata</name>
    <dbReference type="NCBI Taxonomy" id="2761393"/>
    <lineage>
        <taxon>Eukaryota</taxon>
        <taxon>Fungi</taxon>
        <taxon>Fungi incertae sedis</taxon>
        <taxon>Zoopagomycota</taxon>
        <taxon>Kickxellomycotina</taxon>
        <taxon>Dimargaritomycetes</taxon>
        <taxon>Dimargaritales</taxon>
        <taxon>Dimargaritaceae</taxon>
        <taxon>Dimargaris</taxon>
    </lineage>
</organism>
<dbReference type="PANTHER" id="PTHR33359:SF1">
    <property type="entry name" value="MOLYBDOPTERIN SYNTHASE SULFUR CARRIER SUBUNIT"/>
    <property type="match status" value="1"/>
</dbReference>
<dbReference type="Gene3D" id="3.10.20.30">
    <property type="match status" value="1"/>
</dbReference>
<comment type="caution">
    <text evidence="2">The sequence shown here is derived from an EMBL/GenBank/DDBJ whole genome shotgun (WGS) entry which is preliminary data.</text>
</comment>
<evidence type="ECO:0008006" key="4">
    <source>
        <dbReference type="Google" id="ProtNLM"/>
    </source>
</evidence>
<name>A0A9W8E5L0_9FUNG</name>
<reference evidence="2" key="1">
    <citation type="submission" date="2022-07" db="EMBL/GenBank/DDBJ databases">
        <title>Phylogenomic reconstructions and comparative analyses of Kickxellomycotina fungi.</title>
        <authorList>
            <person name="Reynolds N.K."/>
            <person name="Stajich J.E."/>
            <person name="Barry K."/>
            <person name="Grigoriev I.V."/>
            <person name="Crous P."/>
            <person name="Smith M.E."/>
        </authorList>
    </citation>
    <scope>NUCLEOTIDE SEQUENCE</scope>
    <source>
        <strain evidence="2">RSA 567</strain>
    </source>
</reference>
<dbReference type="Pfam" id="PF02597">
    <property type="entry name" value="ThiS"/>
    <property type="match status" value="1"/>
</dbReference>
<proteinExistence type="predicted"/>
<evidence type="ECO:0000256" key="1">
    <source>
        <dbReference type="ARBA" id="ARBA00022741"/>
    </source>
</evidence>
<gene>
    <name evidence="2" type="ORF">H4R34_006006</name>
</gene>
<sequence>AQYRVCYFAAARDAAGNTDAEAVPLPNATSVTTLATALANCQVRHPALKPLLTRCVVALNQEYVDAEADYKAIAIGSGDELAIIPPVSGG</sequence>
<evidence type="ECO:0000313" key="3">
    <source>
        <dbReference type="Proteomes" id="UP001151582"/>
    </source>
</evidence>
<dbReference type="GO" id="GO:1990133">
    <property type="term" value="C:molybdopterin adenylyltransferase complex"/>
    <property type="evidence" value="ECO:0007669"/>
    <property type="project" value="TreeGrafter"/>
</dbReference>
<dbReference type="GO" id="GO:0000166">
    <property type="term" value="F:nucleotide binding"/>
    <property type="evidence" value="ECO:0007669"/>
    <property type="project" value="UniProtKB-KW"/>
</dbReference>
<dbReference type="CDD" id="cd00754">
    <property type="entry name" value="Ubl_MoaD"/>
    <property type="match status" value="1"/>
</dbReference>
<keyword evidence="1" id="KW-0547">Nucleotide-binding</keyword>
<dbReference type="InterPro" id="IPR016155">
    <property type="entry name" value="Mopterin_synth/thiamin_S_b"/>
</dbReference>
<evidence type="ECO:0000313" key="2">
    <source>
        <dbReference type="EMBL" id="KAJ1970608.1"/>
    </source>
</evidence>
<keyword evidence="3" id="KW-1185">Reference proteome</keyword>
<dbReference type="InterPro" id="IPR012675">
    <property type="entry name" value="Beta-grasp_dom_sf"/>
</dbReference>
<dbReference type="PANTHER" id="PTHR33359">
    <property type="entry name" value="MOLYBDOPTERIN SYNTHASE SULFUR CARRIER SUBUNIT"/>
    <property type="match status" value="1"/>
</dbReference>
<dbReference type="EMBL" id="JANBQB010001702">
    <property type="protein sequence ID" value="KAJ1970608.1"/>
    <property type="molecule type" value="Genomic_DNA"/>
</dbReference>
<dbReference type="InterPro" id="IPR044672">
    <property type="entry name" value="MOCS2A"/>
</dbReference>
<feature type="non-terminal residue" evidence="2">
    <location>
        <position position="1"/>
    </location>
</feature>
<dbReference type="OrthoDB" id="5595860at2759"/>
<dbReference type="SUPFAM" id="SSF54285">
    <property type="entry name" value="MoaD/ThiS"/>
    <property type="match status" value="1"/>
</dbReference>
<dbReference type="Proteomes" id="UP001151582">
    <property type="component" value="Unassembled WGS sequence"/>
</dbReference>
<accession>A0A9W8E5L0</accession>
<dbReference type="InterPro" id="IPR003749">
    <property type="entry name" value="ThiS/MoaD-like"/>
</dbReference>
<dbReference type="AlphaFoldDB" id="A0A9W8E5L0"/>